<proteinExistence type="predicted"/>
<keyword evidence="3" id="KW-1185">Reference proteome</keyword>
<accession>A0AAE7SUS9</accession>
<evidence type="ECO:0000256" key="1">
    <source>
        <dbReference type="SAM" id="Phobius"/>
    </source>
</evidence>
<protein>
    <submittedName>
        <fullName evidence="2">Uncharacterized protein</fullName>
    </submittedName>
</protein>
<feature type="transmembrane region" description="Helical" evidence="1">
    <location>
        <begin position="35"/>
        <end position="56"/>
    </location>
</feature>
<gene>
    <name evidence="2" type="ORF">cd2_105</name>
</gene>
<dbReference type="EMBL" id="MZ398135">
    <property type="protein sequence ID" value="QXP45121.1"/>
    <property type="molecule type" value="Genomic_DNA"/>
</dbReference>
<evidence type="ECO:0000313" key="2">
    <source>
        <dbReference type="EMBL" id="QXP45121.1"/>
    </source>
</evidence>
<name>A0AAE7SUS9_9CAUD</name>
<reference evidence="2 3" key="1">
    <citation type="journal article" date="2021" name="Microbiol. Resour. Announc.">
        <title>Genome Sequences of Bacteriophages cd2, cd3, and cd4, which Specifically Target Carnobacterium divergens.</title>
        <authorList>
            <person name="Zhang P."/>
            <person name="Britton A.P."/>
            <person name="Visser K.A."/>
            <person name="Welke C.A."/>
            <person name="Wassink H."/>
            <person name="Prins E."/>
            <person name="Yang X."/>
            <person name="Martin-Visscher L.A."/>
        </authorList>
    </citation>
    <scope>NUCLEOTIDE SEQUENCE [LARGE SCALE GENOMIC DNA]</scope>
    <source>
        <strain evidence="3">cd2</strain>
    </source>
</reference>
<keyword evidence="1" id="KW-0472">Membrane</keyword>
<keyword evidence="1" id="KW-0812">Transmembrane</keyword>
<organism evidence="2 3">
    <name type="scientific">Carnobacterium phage cd2</name>
    <dbReference type="NCBI Taxonomy" id="2849244"/>
    <lineage>
        <taxon>Viruses</taxon>
        <taxon>Duplodnaviria</taxon>
        <taxon>Heunggongvirae</taxon>
        <taxon>Uroviricota</taxon>
        <taxon>Caudoviricetes</taxon>
        <taxon>Carnodivirus</taxon>
        <taxon>Carnodivirus cd2-like</taxon>
    </lineage>
</organism>
<dbReference type="Proteomes" id="UP000827445">
    <property type="component" value="Segment"/>
</dbReference>
<evidence type="ECO:0000313" key="3">
    <source>
        <dbReference type="Proteomes" id="UP000827445"/>
    </source>
</evidence>
<sequence length="61" mass="7094">MFRTFMKYVTFVFLTRPLAGLVSIGATEINTAQWWLNFGIFILYATPMLVVLNKLYEKGEK</sequence>
<keyword evidence="1" id="KW-1133">Transmembrane helix</keyword>